<dbReference type="AlphaFoldDB" id="A0A8J6AX57"/>
<comment type="caution">
    <text evidence="2">The sequence shown here is derived from an EMBL/GenBank/DDBJ whole genome shotgun (WGS) entry which is preliminary data.</text>
</comment>
<dbReference type="Gene3D" id="3.90.25.10">
    <property type="entry name" value="UDP-galactose 4-epimerase, domain 1"/>
    <property type="match status" value="1"/>
</dbReference>
<evidence type="ECO:0000259" key="1">
    <source>
        <dbReference type="Pfam" id="PF01370"/>
    </source>
</evidence>
<dbReference type="Pfam" id="PF01370">
    <property type="entry name" value="Epimerase"/>
    <property type="match status" value="1"/>
</dbReference>
<evidence type="ECO:0000313" key="3">
    <source>
        <dbReference type="Proteomes" id="UP000717585"/>
    </source>
</evidence>
<dbReference type="InterPro" id="IPR036291">
    <property type="entry name" value="NAD(P)-bd_dom_sf"/>
</dbReference>
<dbReference type="Gene3D" id="3.40.50.720">
    <property type="entry name" value="NAD(P)-binding Rossmann-like Domain"/>
    <property type="match status" value="1"/>
</dbReference>
<dbReference type="InterPro" id="IPR050177">
    <property type="entry name" value="Lipid_A_modif_metabolic_enz"/>
</dbReference>
<dbReference type="SUPFAM" id="SSF51735">
    <property type="entry name" value="NAD(P)-binding Rossmann-fold domains"/>
    <property type="match status" value="1"/>
</dbReference>
<dbReference type="Proteomes" id="UP000717585">
    <property type="component" value="Unassembled WGS sequence"/>
</dbReference>
<proteinExistence type="predicted"/>
<dbReference type="OrthoDB" id="9402762at2759"/>
<dbReference type="PANTHER" id="PTHR43245:SF13">
    <property type="entry name" value="UDP-D-APIOSE_UDP-D-XYLOSE SYNTHASE 2"/>
    <property type="match status" value="1"/>
</dbReference>
<gene>
    <name evidence="2" type="ORF">J8273_2089</name>
</gene>
<keyword evidence="3" id="KW-1185">Reference proteome</keyword>
<feature type="domain" description="NAD-dependent epimerase/dehydratase" evidence="1">
    <location>
        <begin position="3"/>
        <end position="236"/>
    </location>
</feature>
<organism evidence="2 3">
    <name type="scientific">Carpediemonas membranifera</name>
    <dbReference type="NCBI Taxonomy" id="201153"/>
    <lineage>
        <taxon>Eukaryota</taxon>
        <taxon>Metamonada</taxon>
        <taxon>Carpediemonas-like organisms</taxon>
        <taxon>Carpediemonas</taxon>
    </lineage>
</organism>
<dbReference type="InterPro" id="IPR001509">
    <property type="entry name" value="Epimerase_deHydtase"/>
</dbReference>
<sequence length="306" mass="33264">MKVLVTGGAGFIGSHVCEHMLRDGHTVIVFDNLSSGKLSNIDGLFNQYPISFIKGDITSETDLQLIPACDAVVHLAAAISVIESMSNPRKYEETNVEGSRKVYEWAKSHGVTTIVSASSAAVYGDAPPPLDESAANGGLSPYAQTKFEMEKVGRQFESLKCHYLRFFNVYGPRQDPTSPYTGAISIFMDRSTTNRDITVFGDGEQTRDFVSVSDVAAAIKMLITTPDLERQTLNVGTSSTISINELVDVILVLTGSKSKVTHGDERAGEIKHSCANTDAIRRLGWAPNVELRDGLGELVEWFVGQQ</sequence>
<accession>A0A8J6AX57</accession>
<reference evidence="2" key="1">
    <citation type="submission" date="2021-05" db="EMBL/GenBank/DDBJ databases">
        <title>A free-living protist that lacks canonical eukaryotic 1 DNA replication and segregation systems.</title>
        <authorList>
            <person name="Salas-Leiva D.E."/>
            <person name="Tromer E.C."/>
            <person name="Curtis B.A."/>
            <person name="Jerlstrom-Hultqvist J."/>
            <person name="Kolisko M."/>
            <person name="Yi Z."/>
            <person name="Salas-Leiva J.S."/>
            <person name="Gallot-Lavallee L."/>
            <person name="Kops G.J.P.L."/>
            <person name="Archibald J.M."/>
            <person name="Simpson A.G.B."/>
            <person name="Roger A.J."/>
        </authorList>
    </citation>
    <scope>NUCLEOTIDE SEQUENCE</scope>
    <source>
        <strain evidence="2">BICM</strain>
    </source>
</reference>
<dbReference type="EMBL" id="JAHDYR010000006">
    <property type="protein sequence ID" value="KAG9396358.1"/>
    <property type="molecule type" value="Genomic_DNA"/>
</dbReference>
<protein>
    <submittedName>
        <fullName evidence="2">UDP-N- acetylglucosamine 4</fullName>
    </submittedName>
</protein>
<name>A0A8J6AX57_9EUKA</name>
<evidence type="ECO:0000313" key="2">
    <source>
        <dbReference type="EMBL" id="KAG9396358.1"/>
    </source>
</evidence>
<dbReference type="PANTHER" id="PTHR43245">
    <property type="entry name" value="BIFUNCTIONAL POLYMYXIN RESISTANCE PROTEIN ARNA"/>
    <property type="match status" value="1"/>
</dbReference>